<dbReference type="InterPro" id="IPR002898">
    <property type="entry name" value="MotA_ExbB_proton_chnl"/>
</dbReference>
<dbReference type="InterPro" id="IPR050790">
    <property type="entry name" value="ExbB/TolQ_transport"/>
</dbReference>
<evidence type="ECO:0000256" key="4">
    <source>
        <dbReference type="ARBA" id="ARBA00022989"/>
    </source>
</evidence>
<comment type="similarity">
    <text evidence="6">Belongs to the exbB/tolQ family.</text>
</comment>
<keyword evidence="4 7" id="KW-1133">Transmembrane helix</keyword>
<dbReference type="PANTHER" id="PTHR30625">
    <property type="entry name" value="PROTEIN TOLQ"/>
    <property type="match status" value="1"/>
</dbReference>
<keyword evidence="9" id="KW-0969">Cilium</keyword>
<evidence type="ECO:0000259" key="8">
    <source>
        <dbReference type="Pfam" id="PF01618"/>
    </source>
</evidence>
<comment type="subcellular location">
    <subcellularLocation>
        <location evidence="1">Cell membrane</location>
        <topology evidence="1">Multi-pass membrane protein</topology>
    </subcellularLocation>
    <subcellularLocation>
        <location evidence="6">Membrane</location>
        <topology evidence="6">Multi-pass membrane protein</topology>
    </subcellularLocation>
</comment>
<name>A0A0P6W2Z9_9HYPH</name>
<dbReference type="Pfam" id="PF01618">
    <property type="entry name" value="MotA_ExbB"/>
    <property type="match status" value="1"/>
</dbReference>
<evidence type="ECO:0000256" key="5">
    <source>
        <dbReference type="ARBA" id="ARBA00023136"/>
    </source>
</evidence>
<feature type="transmembrane region" description="Helical" evidence="7">
    <location>
        <begin position="20"/>
        <end position="42"/>
    </location>
</feature>
<dbReference type="RefSeq" id="WP_054359696.1">
    <property type="nucleotide sequence ID" value="NZ_JAPCYQ010000001.1"/>
</dbReference>
<dbReference type="EMBL" id="LJYW01000001">
    <property type="protein sequence ID" value="KPL53532.1"/>
    <property type="molecule type" value="Genomic_DNA"/>
</dbReference>
<dbReference type="GO" id="GO:0005886">
    <property type="term" value="C:plasma membrane"/>
    <property type="evidence" value="ECO:0007669"/>
    <property type="project" value="UniProtKB-SubCell"/>
</dbReference>
<keyword evidence="2" id="KW-1003">Cell membrane</keyword>
<evidence type="ECO:0000256" key="7">
    <source>
        <dbReference type="SAM" id="Phobius"/>
    </source>
</evidence>
<organism evidence="9 10">
    <name type="scientific">Prosthecodimorpha hirschii</name>
    <dbReference type="NCBI Taxonomy" id="665126"/>
    <lineage>
        <taxon>Bacteria</taxon>
        <taxon>Pseudomonadati</taxon>
        <taxon>Pseudomonadota</taxon>
        <taxon>Alphaproteobacteria</taxon>
        <taxon>Hyphomicrobiales</taxon>
        <taxon>Ancalomicrobiaceae</taxon>
        <taxon>Prosthecodimorpha</taxon>
    </lineage>
</organism>
<dbReference type="PANTHER" id="PTHR30625:SF3">
    <property type="entry name" value="TOL-PAL SYSTEM PROTEIN TOLQ"/>
    <property type="match status" value="1"/>
</dbReference>
<keyword evidence="9" id="KW-0966">Cell projection</keyword>
<proteinExistence type="inferred from homology"/>
<reference evidence="9 10" key="1">
    <citation type="submission" date="2015-09" db="EMBL/GenBank/DDBJ databases">
        <authorList>
            <person name="Jackson K.R."/>
            <person name="Lunt B.L."/>
            <person name="Fisher J.N.B."/>
            <person name="Gardner A.V."/>
            <person name="Bailey M.E."/>
            <person name="Deus L.M."/>
            <person name="Earl A.S."/>
            <person name="Gibby P.D."/>
            <person name="Hartmann K.A."/>
            <person name="Liu J.E."/>
            <person name="Manci A.M."/>
            <person name="Nielsen D.A."/>
            <person name="Solomon M.B."/>
            <person name="Breakwell D.P."/>
            <person name="Burnett S.H."/>
            <person name="Grose J.H."/>
        </authorList>
    </citation>
    <scope>NUCLEOTIDE SEQUENCE [LARGE SCALE GENOMIC DNA]</scope>
    <source>
        <strain evidence="9 10">16</strain>
    </source>
</reference>
<dbReference type="STRING" id="665126.ABB55_16020"/>
<keyword evidence="10" id="KW-1185">Reference proteome</keyword>
<keyword evidence="9" id="KW-0282">Flagellum</keyword>
<reference evidence="9 10" key="2">
    <citation type="submission" date="2015-10" db="EMBL/GenBank/DDBJ databases">
        <title>Draft Genome Sequence of Prosthecomicrobium hirschii ATCC 27832.</title>
        <authorList>
            <person name="Daniel J."/>
            <person name="Givan S.A."/>
            <person name="Brun Y.V."/>
            <person name="Brown P.J."/>
        </authorList>
    </citation>
    <scope>NUCLEOTIDE SEQUENCE [LARGE SCALE GENOMIC DNA]</scope>
    <source>
        <strain evidence="9 10">16</strain>
    </source>
</reference>
<evidence type="ECO:0000313" key="9">
    <source>
        <dbReference type="EMBL" id="KPL53532.1"/>
    </source>
</evidence>
<feature type="domain" description="MotA/TolQ/ExbB proton channel" evidence="8">
    <location>
        <begin position="63"/>
        <end position="184"/>
    </location>
</feature>
<keyword evidence="5 7" id="KW-0472">Membrane</keyword>
<feature type="transmembrane region" description="Helical" evidence="7">
    <location>
        <begin position="112"/>
        <end position="132"/>
    </location>
</feature>
<evidence type="ECO:0000256" key="2">
    <source>
        <dbReference type="ARBA" id="ARBA00022475"/>
    </source>
</evidence>
<evidence type="ECO:0000256" key="1">
    <source>
        <dbReference type="ARBA" id="ARBA00004651"/>
    </source>
</evidence>
<keyword evidence="6" id="KW-0813">Transport</keyword>
<sequence>MDAITLSPLGLFLAAGPVGRGVMILLGLASLWCWVLIIEGLFAAARLRRAVSGPIDAAAGAHLAPVFEAGLQAGSLVIPGESVGERRHRLAEAMGRAARLLLADAEGRLPDLAVIASVAPFVGLFGTVWGIMTSFAGIATAQDTSLAVVAPGIAEALAATAYGLATAIPASVAYSRLGARFAATASALADRIDEHAVTLVAGKARQ</sequence>
<dbReference type="AlphaFoldDB" id="A0A0P6W2Z9"/>
<dbReference type="GO" id="GO:0017038">
    <property type="term" value="P:protein import"/>
    <property type="evidence" value="ECO:0007669"/>
    <property type="project" value="TreeGrafter"/>
</dbReference>
<accession>A0A0P6W2Z9</accession>
<evidence type="ECO:0000313" key="10">
    <source>
        <dbReference type="Proteomes" id="UP000048984"/>
    </source>
</evidence>
<keyword evidence="3 7" id="KW-0812">Transmembrane</keyword>
<evidence type="ECO:0000256" key="6">
    <source>
        <dbReference type="RuleBase" id="RU004057"/>
    </source>
</evidence>
<evidence type="ECO:0000256" key="3">
    <source>
        <dbReference type="ARBA" id="ARBA00022692"/>
    </source>
</evidence>
<protein>
    <submittedName>
        <fullName evidence="9">Flagellar motor protein MotA</fullName>
    </submittedName>
</protein>
<keyword evidence="6" id="KW-0653">Protein transport</keyword>
<dbReference type="Proteomes" id="UP000048984">
    <property type="component" value="Unassembled WGS sequence"/>
</dbReference>
<comment type="caution">
    <text evidence="9">The sequence shown here is derived from an EMBL/GenBank/DDBJ whole genome shotgun (WGS) entry which is preliminary data.</text>
</comment>
<gene>
    <name evidence="9" type="ORF">ABB55_16020</name>
</gene>